<name>A0A4P6JLT9_KTERU</name>
<accession>A0A4P6JLT9</accession>
<dbReference type="OrthoDB" id="1118943at2"/>
<evidence type="ECO:0000313" key="1">
    <source>
        <dbReference type="EMBL" id="QBD76000.1"/>
    </source>
</evidence>
<reference evidence="1 2" key="1">
    <citation type="submission" date="2019-01" db="EMBL/GenBank/DDBJ databases">
        <title>Ktedonosporobacter rubrisoli SCAWS-G2.</title>
        <authorList>
            <person name="Huang Y."/>
            <person name="Yan B."/>
        </authorList>
    </citation>
    <scope>NUCLEOTIDE SEQUENCE [LARGE SCALE GENOMIC DNA]</scope>
    <source>
        <strain evidence="1 2">SCAWS-G2</strain>
    </source>
</reference>
<dbReference type="Proteomes" id="UP000290365">
    <property type="component" value="Chromosome"/>
</dbReference>
<dbReference type="EMBL" id="CP035758">
    <property type="protein sequence ID" value="QBD76000.1"/>
    <property type="molecule type" value="Genomic_DNA"/>
</dbReference>
<dbReference type="AlphaFoldDB" id="A0A4P6JLT9"/>
<dbReference type="RefSeq" id="WP_129886596.1">
    <property type="nucleotide sequence ID" value="NZ_CP035758.1"/>
</dbReference>
<sequence length="225" mass="25662">MSFELQQNAWSASPRSISQDEALDEVKRLLGENLPTSSLFAAYKPLRDWFARPAEIANIHGIAHEARVMIWQEILARLLIKEGVSLDQEALRWAAATHDLQRLDDGSDFPHGKRAAAWVERNLKQRLPEATLKMVMYLDTWHVPADVHAPAMTPELAVFKDADSLDRVRIYDLDPQYLRWDYSKNLLQYLAQALFMESEARRQPGEVDLFEVVIEAAVALGLVRA</sequence>
<keyword evidence="2" id="KW-1185">Reference proteome</keyword>
<dbReference type="SUPFAM" id="SSF109604">
    <property type="entry name" value="HD-domain/PDEase-like"/>
    <property type="match status" value="1"/>
</dbReference>
<evidence type="ECO:0008006" key="3">
    <source>
        <dbReference type="Google" id="ProtNLM"/>
    </source>
</evidence>
<organism evidence="1 2">
    <name type="scientific">Ktedonosporobacter rubrisoli</name>
    <dbReference type="NCBI Taxonomy" id="2509675"/>
    <lineage>
        <taxon>Bacteria</taxon>
        <taxon>Bacillati</taxon>
        <taxon>Chloroflexota</taxon>
        <taxon>Ktedonobacteria</taxon>
        <taxon>Ktedonobacterales</taxon>
        <taxon>Ktedonosporobacteraceae</taxon>
        <taxon>Ktedonosporobacter</taxon>
    </lineage>
</organism>
<protein>
    <recommendedName>
        <fullName evidence="3">HD domain-containing protein</fullName>
    </recommendedName>
</protein>
<gene>
    <name evidence="1" type="ORF">EPA93_08270</name>
</gene>
<evidence type="ECO:0000313" key="2">
    <source>
        <dbReference type="Proteomes" id="UP000290365"/>
    </source>
</evidence>
<proteinExistence type="predicted"/>
<dbReference type="Gene3D" id="1.10.3210.10">
    <property type="entry name" value="Hypothetical protein af1432"/>
    <property type="match status" value="1"/>
</dbReference>
<dbReference type="KEGG" id="kbs:EPA93_08270"/>